<reference evidence="3" key="1">
    <citation type="submission" date="2017-11" db="EMBL/GenBank/DDBJ databases">
        <authorList>
            <person name="Lima N.C."/>
            <person name="Parody-Merino A.M."/>
            <person name="Battley P.F."/>
            <person name="Fidler A.E."/>
            <person name="Prosdocimi F."/>
        </authorList>
    </citation>
    <scope>NUCLEOTIDE SEQUENCE [LARGE SCALE GENOMIC DNA]</scope>
</reference>
<accession>A0A2I0U5B5</accession>
<reference evidence="3" key="2">
    <citation type="submission" date="2017-12" db="EMBL/GenBank/DDBJ databases">
        <title>Genome sequence of the Bar-tailed Godwit (Limosa lapponica baueri).</title>
        <authorList>
            <person name="Lima N.C.B."/>
            <person name="Parody-Merino A.M."/>
            <person name="Battley P.F."/>
            <person name="Fidler A.E."/>
            <person name="Prosdocimi F."/>
        </authorList>
    </citation>
    <scope>NUCLEOTIDE SEQUENCE [LARGE SCALE GENOMIC DNA]</scope>
</reference>
<sequence length="114" mass="12275">MNSCPSTKPKSLFLRSSSSSNGKDAGVFTTTVIPFATLLRVAILLEGSVLGPVLFNIFLNDLDGGTECTLSKFADDTKLGGAADTPEGCAAIQRDLDRLESWVERNLMKFNKCK</sequence>
<keyword evidence="2" id="KW-0695">RNA-directed DNA polymerase</keyword>
<protein>
    <submittedName>
        <fullName evidence="2">Rna-directed dna polymerase from mobile element jockey-like</fullName>
    </submittedName>
</protein>
<dbReference type="AlphaFoldDB" id="A0A2I0U5B5"/>
<gene>
    <name evidence="2" type="ORF">llap_8525</name>
</gene>
<evidence type="ECO:0000313" key="2">
    <source>
        <dbReference type="EMBL" id="PKU41173.1"/>
    </source>
</evidence>
<keyword evidence="2" id="KW-0808">Transferase</keyword>
<evidence type="ECO:0000313" key="3">
    <source>
        <dbReference type="Proteomes" id="UP000233556"/>
    </source>
</evidence>
<feature type="region of interest" description="Disordered" evidence="1">
    <location>
        <begin position="1"/>
        <end position="25"/>
    </location>
</feature>
<dbReference type="GO" id="GO:0003964">
    <property type="term" value="F:RNA-directed DNA polymerase activity"/>
    <property type="evidence" value="ECO:0007669"/>
    <property type="project" value="UniProtKB-KW"/>
</dbReference>
<keyword evidence="3" id="KW-1185">Reference proteome</keyword>
<dbReference type="EMBL" id="KZ506153">
    <property type="protein sequence ID" value="PKU41173.1"/>
    <property type="molecule type" value="Genomic_DNA"/>
</dbReference>
<dbReference type="PANTHER" id="PTHR33332">
    <property type="entry name" value="REVERSE TRANSCRIPTASE DOMAIN-CONTAINING PROTEIN"/>
    <property type="match status" value="1"/>
</dbReference>
<evidence type="ECO:0000256" key="1">
    <source>
        <dbReference type="SAM" id="MobiDB-lite"/>
    </source>
</evidence>
<name>A0A2I0U5B5_LIMLA</name>
<keyword evidence="2" id="KW-0548">Nucleotidyltransferase</keyword>
<dbReference type="OrthoDB" id="9401223at2759"/>
<proteinExistence type="predicted"/>
<dbReference type="Proteomes" id="UP000233556">
    <property type="component" value="Unassembled WGS sequence"/>
</dbReference>
<organism evidence="2 3">
    <name type="scientific">Limosa lapponica baueri</name>
    <dbReference type="NCBI Taxonomy" id="1758121"/>
    <lineage>
        <taxon>Eukaryota</taxon>
        <taxon>Metazoa</taxon>
        <taxon>Chordata</taxon>
        <taxon>Craniata</taxon>
        <taxon>Vertebrata</taxon>
        <taxon>Euteleostomi</taxon>
        <taxon>Archelosauria</taxon>
        <taxon>Archosauria</taxon>
        <taxon>Dinosauria</taxon>
        <taxon>Saurischia</taxon>
        <taxon>Theropoda</taxon>
        <taxon>Coelurosauria</taxon>
        <taxon>Aves</taxon>
        <taxon>Neognathae</taxon>
        <taxon>Neoaves</taxon>
        <taxon>Charadriiformes</taxon>
        <taxon>Scolopacidae</taxon>
        <taxon>Limosa</taxon>
    </lineage>
</organism>